<keyword evidence="1" id="KW-1133">Transmembrane helix</keyword>
<keyword evidence="1" id="KW-0472">Membrane</keyword>
<dbReference type="GeneID" id="1261558"/>
<protein>
    <recommendedName>
        <fullName evidence="4">Minor tail protein</fullName>
    </recommendedName>
</protein>
<dbReference type="SMR" id="A0A2Z5XCZ3"/>
<organismHost>
    <name type="scientific">Mycobacterium</name>
    <dbReference type="NCBI Taxonomy" id="1763"/>
</organismHost>
<feature type="transmembrane region" description="Helical" evidence="1">
    <location>
        <begin position="14"/>
        <end position="33"/>
    </location>
</feature>
<reference evidence="2 3" key="1">
    <citation type="submission" date="2018-01" db="EMBL/GenBank/DDBJ databases">
        <title>Genome sequence of Mycobacterium phage D29.</title>
        <authorList>
            <person name="Uchiyama J."/>
            <person name="Matsuzaki S."/>
        </authorList>
    </citation>
    <scope>NUCLEOTIDE SEQUENCE [LARGE SCALE GENOMIC DNA]</scope>
</reference>
<dbReference type="Pfam" id="PF10874">
    <property type="entry name" value="DUF2746"/>
    <property type="match status" value="1"/>
</dbReference>
<accession>A0A2Z5XCZ3</accession>
<evidence type="ECO:0000313" key="3">
    <source>
        <dbReference type="Proteomes" id="UP000250156"/>
    </source>
</evidence>
<dbReference type="EMBL" id="AP018480">
    <property type="protein sequence ID" value="BBC44158.1"/>
    <property type="molecule type" value="Genomic_DNA"/>
</dbReference>
<dbReference type="Proteomes" id="UP000250156">
    <property type="component" value="Segment"/>
</dbReference>
<dbReference type="KEGG" id="vg:1261558"/>
<organism evidence="2 3">
    <name type="scientific">Mycobacterium phage D29</name>
    <name type="common">Mycobacteriophage D29</name>
    <dbReference type="NCBI Taxonomy" id="28369"/>
    <lineage>
        <taxon>Viruses</taxon>
        <taxon>Duplodnaviria</taxon>
        <taxon>Heunggongvirae</taxon>
        <taxon>Uroviricota</taxon>
        <taxon>Caudoviricetes</taxon>
        <taxon>Fromanvirus</taxon>
    </lineage>
</organism>
<evidence type="ECO:0000313" key="2">
    <source>
        <dbReference type="EMBL" id="BBC44158.1"/>
    </source>
</evidence>
<name>A0A2Z5XCZ3_BPMD2</name>
<keyword evidence="1" id="KW-0812">Transmembrane</keyword>
<evidence type="ECO:0000256" key="1">
    <source>
        <dbReference type="SAM" id="Phobius"/>
    </source>
</evidence>
<proteinExistence type="predicted"/>
<evidence type="ECO:0008006" key="4">
    <source>
        <dbReference type="Google" id="ProtNLM"/>
    </source>
</evidence>
<dbReference type="RefSeq" id="NP_046846.1">
    <property type="nucleotide sequence ID" value="NC_001900.1"/>
</dbReference>
<sequence>MTELFNPDNPWETALLFFAVFCSVLPALLPFWFKIKKIDSQVSNSHDENLRDEITRGFKEVREDIRLLHEALNIERRERIAGDEKRCA</sequence>
<dbReference type="OrthoDB" id="26251at10239"/>
<dbReference type="InterPro" id="IPR022704">
    <property type="entry name" value="DUF2746"/>
</dbReference>